<keyword evidence="6 7" id="KW-0472">Membrane</keyword>
<feature type="domain" description="ABC transmembrane type-1" evidence="8">
    <location>
        <begin position="63"/>
        <end position="247"/>
    </location>
</feature>
<organism evidence="9 10">
    <name type="scientific">Pelotomaculum isophthalicicum JI</name>
    <dbReference type="NCBI Taxonomy" id="947010"/>
    <lineage>
        <taxon>Bacteria</taxon>
        <taxon>Bacillati</taxon>
        <taxon>Bacillota</taxon>
        <taxon>Clostridia</taxon>
        <taxon>Eubacteriales</taxon>
        <taxon>Desulfotomaculaceae</taxon>
        <taxon>Pelotomaculum</taxon>
    </lineage>
</organism>
<dbReference type="Pfam" id="PF00528">
    <property type="entry name" value="BPD_transp_1"/>
    <property type="match status" value="1"/>
</dbReference>
<proteinExistence type="inferred from homology"/>
<dbReference type="InterPro" id="IPR000515">
    <property type="entry name" value="MetI-like"/>
</dbReference>
<dbReference type="PROSITE" id="PS50928">
    <property type="entry name" value="ABC_TM1"/>
    <property type="match status" value="1"/>
</dbReference>
<dbReference type="CDD" id="cd06261">
    <property type="entry name" value="TM_PBP2"/>
    <property type="match status" value="1"/>
</dbReference>
<name>A0A9X4JVN2_9FIRM</name>
<dbReference type="EMBL" id="JAKOAV010000006">
    <property type="protein sequence ID" value="MDF9407692.1"/>
    <property type="molecule type" value="Genomic_DNA"/>
</dbReference>
<keyword evidence="2 7" id="KW-0813">Transport</keyword>
<keyword evidence="4 7" id="KW-0812">Transmembrane</keyword>
<dbReference type="AlphaFoldDB" id="A0A9X4JVN2"/>
<feature type="transmembrane region" description="Helical" evidence="7">
    <location>
        <begin position="225"/>
        <end position="246"/>
    </location>
</feature>
<protein>
    <submittedName>
        <fullName evidence="9">ABC transporter permease</fullName>
    </submittedName>
</protein>
<comment type="similarity">
    <text evidence="7">Belongs to the binding-protein-dependent transport system permease family.</text>
</comment>
<keyword evidence="10" id="KW-1185">Reference proteome</keyword>
<evidence type="ECO:0000313" key="9">
    <source>
        <dbReference type="EMBL" id="MDF9407692.1"/>
    </source>
</evidence>
<gene>
    <name evidence="9" type="ORF">L7E55_04850</name>
</gene>
<feature type="transmembrane region" description="Helical" evidence="7">
    <location>
        <begin position="181"/>
        <end position="205"/>
    </location>
</feature>
<keyword evidence="5 7" id="KW-1133">Transmembrane helix</keyword>
<feature type="transmembrane region" description="Helical" evidence="7">
    <location>
        <begin position="129"/>
        <end position="148"/>
    </location>
</feature>
<evidence type="ECO:0000256" key="4">
    <source>
        <dbReference type="ARBA" id="ARBA00022692"/>
    </source>
</evidence>
<evidence type="ECO:0000256" key="2">
    <source>
        <dbReference type="ARBA" id="ARBA00022448"/>
    </source>
</evidence>
<evidence type="ECO:0000256" key="6">
    <source>
        <dbReference type="ARBA" id="ARBA00023136"/>
    </source>
</evidence>
<dbReference type="InterPro" id="IPR035906">
    <property type="entry name" value="MetI-like_sf"/>
</dbReference>
<comment type="caution">
    <text evidence="9">The sequence shown here is derived from an EMBL/GenBank/DDBJ whole genome shotgun (WGS) entry which is preliminary data.</text>
</comment>
<evidence type="ECO:0000256" key="5">
    <source>
        <dbReference type="ARBA" id="ARBA00022989"/>
    </source>
</evidence>
<dbReference type="Proteomes" id="UP001154312">
    <property type="component" value="Unassembled WGS sequence"/>
</dbReference>
<dbReference type="GO" id="GO:0005886">
    <property type="term" value="C:plasma membrane"/>
    <property type="evidence" value="ECO:0007669"/>
    <property type="project" value="UniProtKB-SubCell"/>
</dbReference>
<evidence type="ECO:0000256" key="7">
    <source>
        <dbReference type="RuleBase" id="RU363032"/>
    </source>
</evidence>
<keyword evidence="3" id="KW-1003">Cell membrane</keyword>
<evidence type="ECO:0000256" key="1">
    <source>
        <dbReference type="ARBA" id="ARBA00004651"/>
    </source>
</evidence>
<evidence type="ECO:0000256" key="3">
    <source>
        <dbReference type="ARBA" id="ARBA00022475"/>
    </source>
</evidence>
<dbReference type="Gene3D" id="1.10.3720.10">
    <property type="entry name" value="MetI-like"/>
    <property type="match status" value="1"/>
</dbReference>
<feature type="transmembrane region" description="Helical" evidence="7">
    <location>
        <begin position="101"/>
        <end position="123"/>
    </location>
</feature>
<dbReference type="SUPFAM" id="SSF161098">
    <property type="entry name" value="MetI-like"/>
    <property type="match status" value="1"/>
</dbReference>
<feature type="transmembrane region" description="Helical" evidence="7">
    <location>
        <begin position="70"/>
        <end position="89"/>
    </location>
</feature>
<dbReference type="PANTHER" id="PTHR30151:SF20">
    <property type="entry name" value="ABC TRANSPORTER PERMEASE PROTEIN HI_0355-RELATED"/>
    <property type="match status" value="1"/>
</dbReference>
<dbReference type="GO" id="GO:0055085">
    <property type="term" value="P:transmembrane transport"/>
    <property type="evidence" value="ECO:0007669"/>
    <property type="project" value="InterPro"/>
</dbReference>
<dbReference type="RefSeq" id="WP_277442929.1">
    <property type="nucleotide sequence ID" value="NZ_JAKOAV010000006.1"/>
</dbReference>
<sequence length="258" mass="28244">MQDSKKHRITSMTGTILVAAFVLSLWEMLAGRGVIDYFFFSKPSAILLDLKTLFVTGQIWPHIIITLQETFWGLVIGSAAGIIVAFIFGQFNLIAGIFDPIVMALYGIPKLALGPLFILWFGLGIKAKIFISTFAVFFLVFFSAYAGFRSVEPSLISTVKLMGATKGQIMRKVVFPSCMPWIMAGLRAGIGASLLGAIVGEYIGSNRGLGWMVLTAGGMYDTTRVFSSILILTMIIAIMNGGLKLLEKRVLKWRPSVQ</sequence>
<evidence type="ECO:0000313" key="10">
    <source>
        <dbReference type="Proteomes" id="UP001154312"/>
    </source>
</evidence>
<reference evidence="9" key="1">
    <citation type="submission" date="2022-02" db="EMBL/GenBank/DDBJ databases">
        <authorList>
            <person name="Leng L."/>
        </authorList>
    </citation>
    <scope>NUCLEOTIDE SEQUENCE</scope>
    <source>
        <strain evidence="9">JI</strain>
    </source>
</reference>
<comment type="subcellular location">
    <subcellularLocation>
        <location evidence="1 7">Cell membrane</location>
        <topology evidence="1 7">Multi-pass membrane protein</topology>
    </subcellularLocation>
</comment>
<dbReference type="PANTHER" id="PTHR30151">
    <property type="entry name" value="ALKANE SULFONATE ABC TRANSPORTER-RELATED, MEMBRANE SUBUNIT"/>
    <property type="match status" value="1"/>
</dbReference>
<accession>A0A9X4JVN2</accession>
<evidence type="ECO:0000259" key="8">
    <source>
        <dbReference type="PROSITE" id="PS50928"/>
    </source>
</evidence>